<dbReference type="InterPro" id="IPR000871">
    <property type="entry name" value="Beta-lactam_class-A"/>
</dbReference>
<evidence type="ECO:0000259" key="1">
    <source>
        <dbReference type="Pfam" id="PF13354"/>
    </source>
</evidence>
<dbReference type="Gene3D" id="3.40.710.10">
    <property type="entry name" value="DD-peptidase/beta-lactamase superfamily"/>
    <property type="match status" value="1"/>
</dbReference>
<organism evidence="2 3">
    <name type="scientific">Friedmanniella luteola</name>
    <dbReference type="NCBI Taxonomy" id="546871"/>
    <lineage>
        <taxon>Bacteria</taxon>
        <taxon>Bacillati</taxon>
        <taxon>Actinomycetota</taxon>
        <taxon>Actinomycetes</taxon>
        <taxon>Propionibacteriales</taxon>
        <taxon>Nocardioidaceae</taxon>
        <taxon>Friedmanniella</taxon>
    </lineage>
</organism>
<dbReference type="STRING" id="546871.SAMN04488543_0505"/>
<dbReference type="EMBL" id="LT629749">
    <property type="protein sequence ID" value="SDR80004.1"/>
    <property type="molecule type" value="Genomic_DNA"/>
</dbReference>
<dbReference type="AlphaFoldDB" id="A0A1H1LZK5"/>
<reference evidence="2 3" key="1">
    <citation type="submission" date="2016-10" db="EMBL/GenBank/DDBJ databases">
        <authorList>
            <person name="de Groot N.N."/>
        </authorList>
    </citation>
    <scope>NUCLEOTIDE SEQUENCE [LARGE SCALE GENOMIC DNA]</scope>
    <source>
        <strain evidence="2 3">DSM 21741</strain>
    </source>
</reference>
<dbReference type="InterPro" id="IPR012338">
    <property type="entry name" value="Beta-lactam/transpept-like"/>
</dbReference>
<dbReference type="PANTHER" id="PTHR35333:SF3">
    <property type="entry name" value="BETA-LACTAMASE-TYPE TRANSPEPTIDASE FOLD CONTAINING PROTEIN"/>
    <property type="match status" value="1"/>
</dbReference>
<dbReference type="InterPro" id="IPR045155">
    <property type="entry name" value="Beta-lactam_cat"/>
</dbReference>
<dbReference type="GO" id="GO:0008800">
    <property type="term" value="F:beta-lactamase activity"/>
    <property type="evidence" value="ECO:0007669"/>
    <property type="project" value="InterPro"/>
</dbReference>
<keyword evidence="3" id="KW-1185">Reference proteome</keyword>
<proteinExistence type="predicted"/>
<dbReference type="GO" id="GO:0046677">
    <property type="term" value="P:response to antibiotic"/>
    <property type="evidence" value="ECO:0007669"/>
    <property type="project" value="InterPro"/>
</dbReference>
<name>A0A1H1LZK5_9ACTN</name>
<dbReference type="Pfam" id="PF13354">
    <property type="entry name" value="Beta-lactamase2"/>
    <property type="match status" value="1"/>
</dbReference>
<protein>
    <submittedName>
        <fullName evidence="2">Beta-lactamase class A</fullName>
    </submittedName>
</protein>
<dbReference type="Proteomes" id="UP000199092">
    <property type="component" value="Chromosome I"/>
</dbReference>
<accession>A0A1H1LZK5</accession>
<feature type="domain" description="Beta-lactamase class A catalytic" evidence="1">
    <location>
        <begin position="19"/>
        <end position="241"/>
    </location>
</feature>
<dbReference type="GO" id="GO:0030655">
    <property type="term" value="P:beta-lactam antibiotic catabolic process"/>
    <property type="evidence" value="ECO:0007669"/>
    <property type="project" value="InterPro"/>
</dbReference>
<dbReference type="PANTHER" id="PTHR35333">
    <property type="entry name" value="BETA-LACTAMASE"/>
    <property type="match status" value="1"/>
</dbReference>
<gene>
    <name evidence="2" type="ORF">SAMN04488543_0505</name>
</gene>
<sequence length="272" mass="28365">MPVPVPWTLPDLPAAARWSVAVRDGGTGAVLAAVHPDQLQLTASIGKVFLLVEVAARLADGSLDPEEPLTWTEEEHVADSGLWYLMDRRTLGVRDLAVLVGAFSDNLATNVLLRRVGLTAVQARAVALGCTRSTLLDRVRLRRTPQDPPTLSVGTAGELSGLLHALHAGTGVAPAVSAQVLRWLAAGADLSMVASAFDLDPLAHGEPDRGVTLVNKTGTISIARGDVGVVAGPDATLAYAVLATWPEHVDVRDAVLAAMRTVGQQLRAAVGG</sequence>
<evidence type="ECO:0000313" key="3">
    <source>
        <dbReference type="Proteomes" id="UP000199092"/>
    </source>
</evidence>
<dbReference type="RefSeq" id="WP_197677175.1">
    <property type="nucleotide sequence ID" value="NZ_LT629749.1"/>
</dbReference>
<evidence type="ECO:0000313" key="2">
    <source>
        <dbReference type="EMBL" id="SDR80004.1"/>
    </source>
</evidence>
<dbReference type="SUPFAM" id="SSF56601">
    <property type="entry name" value="beta-lactamase/transpeptidase-like"/>
    <property type="match status" value="1"/>
</dbReference>